<dbReference type="FunFam" id="1.10.3060.10:FF:000003">
    <property type="entry name" value="Protein translocase subunit SecA"/>
    <property type="match status" value="1"/>
</dbReference>
<dbReference type="GO" id="GO:0005829">
    <property type="term" value="C:cytosol"/>
    <property type="evidence" value="ECO:0007669"/>
    <property type="project" value="TreeGrafter"/>
</dbReference>
<dbReference type="SMART" id="SM00958">
    <property type="entry name" value="SecA_PP_bind"/>
    <property type="match status" value="1"/>
</dbReference>
<feature type="region of interest" description="Disordered" evidence="17">
    <location>
        <begin position="900"/>
        <end position="960"/>
    </location>
</feature>
<keyword evidence="4 15" id="KW-1003">Cell membrane</keyword>
<dbReference type="Pfam" id="PF01043">
    <property type="entry name" value="SecA_PP_bind"/>
    <property type="match status" value="1"/>
</dbReference>
<gene>
    <name evidence="15" type="primary">secA</name>
    <name evidence="20" type="ORF">COV72_09305</name>
</gene>
<dbReference type="EC" id="7.4.2.8" evidence="15"/>
<dbReference type="GO" id="GO:0008564">
    <property type="term" value="F:protein-exporting ATPase activity"/>
    <property type="evidence" value="ECO:0007669"/>
    <property type="project" value="UniProtKB-EC"/>
</dbReference>
<dbReference type="FunFam" id="3.40.50.300:FF:000334">
    <property type="entry name" value="Protein translocase subunit SecA"/>
    <property type="match status" value="1"/>
</dbReference>
<protein>
    <recommendedName>
        <fullName evidence="15 16">Protein translocase subunit SecA</fullName>
        <ecNumber evidence="15">7.4.2.8</ecNumber>
    </recommendedName>
</protein>
<dbReference type="InterPro" id="IPR004027">
    <property type="entry name" value="SEC_C_motif"/>
</dbReference>
<dbReference type="CDD" id="cd18803">
    <property type="entry name" value="SF2_C_secA"/>
    <property type="match status" value="1"/>
</dbReference>
<evidence type="ECO:0000256" key="13">
    <source>
        <dbReference type="ARBA" id="ARBA00023010"/>
    </source>
</evidence>
<evidence type="ECO:0000256" key="9">
    <source>
        <dbReference type="ARBA" id="ARBA00022833"/>
    </source>
</evidence>
<evidence type="ECO:0000256" key="4">
    <source>
        <dbReference type="ARBA" id="ARBA00022475"/>
    </source>
</evidence>
<keyword evidence="7" id="KW-0479">Metal-binding</keyword>
<feature type="binding site" evidence="15">
    <location>
        <position position="547"/>
    </location>
    <ligand>
        <name>ATP</name>
        <dbReference type="ChEBI" id="CHEBI:30616"/>
    </ligand>
</feature>
<dbReference type="PROSITE" id="PS01312">
    <property type="entry name" value="SECA"/>
    <property type="match status" value="1"/>
</dbReference>
<dbReference type="AlphaFoldDB" id="A0A2H0LV42"/>
<reference evidence="20 21" key="1">
    <citation type="submission" date="2017-09" db="EMBL/GenBank/DDBJ databases">
        <title>Depth-based differentiation of microbial function through sediment-hosted aquifers and enrichment of novel symbionts in the deep terrestrial subsurface.</title>
        <authorList>
            <person name="Probst A.J."/>
            <person name="Ladd B."/>
            <person name="Jarett J.K."/>
            <person name="Geller-Mcgrath D.E."/>
            <person name="Sieber C.M."/>
            <person name="Emerson J.B."/>
            <person name="Anantharaman K."/>
            <person name="Thomas B.C."/>
            <person name="Malmstrom R."/>
            <person name="Stieglmeier M."/>
            <person name="Klingl A."/>
            <person name="Woyke T."/>
            <person name="Ryan C.M."/>
            <person name="Banfield J.F."/>
        </authorList>
    </citation>
    <scope>NUCLEOTIDE SEQUENCE [LARGE SCALE GENOMIC DNA]</scope>
    <source>
        <strain evidence="20">CG11_big_fil_rev_8_21_14_0_20_42_13</strain>
    </source>
</reference>
<evidence type="ECO:0000259" key="18">
    <source>
        <dbReference type="PROSITE" id="PS51192"/>
    </source>
</evidence>
<proteinExistence type="inferred from homology"/>
<dbReference type="SUPFAM" id="SSF81886">
    <property type="entry name" value="Helical scaffold and wing domains of SecA"/>
    <property type="match status" value="1"/>
</dbReference>
<evidence type="ECO:0000259" key="19">
    <source>
        <dbReference type="PROSITE" id="PS51196"/>
    </source>
</evidence>
<dbReference type="PROSITE" id="PS51192">
    <property type="entry name" value="HELICASE_ATP_BIND_1"/>
    <property type="match status" value="1"/>
</dbReference>
<dbReference type="Gene3D" id="1.10.3060.10">
    <property type="entry name" value="Helical scaffold and wing domains of SecA"/>
    <property type="match status" value="1"/>
</dbReference>
<dbReference type="NCBIfam" id="NF009538">
    <property type="entry name" value="PRK12904.1"/>
    <property type="match status" value="1"/>
</dbReference>
<dbReference type="InterPro" id="IPR044722">
    <property type="entry name" value="SecA_SF2_C"/>
</dbReference>
<comment type="subcellular location">
    <subcellularLocation>
        <location evidence="15">Cell membrane</location>
        <topology evidence="15">Peripheral membrane protein</topology>
        <orientation evidence="15">Cytoplasmic side</orientation>
    </subcellularLocation>
    <subcellularLocation>
        <location evidence="15">Cytoplasm</location>
    </subcellularLocation>
    <text evidence="15">Distribution is 50-50.</text>
</comment>
<evidence type="ECO:0000313" key="21">
    <source>
        <dbReference type="Proteomes" id="UP000229641"/>
    </source>
</evidence>
<dbReference type="InterPro" id="IPR011130">
    <property type="entry name" value="SecA_preprotein_X-link_dom"/>
</dbReference>
<evidence type="ECO:0000256" key="5">
    <source>
        <dbReference type="ARBA" id="ARBA00022490"/>
    </source>
</evidence>
<comment type="catalytic activity">
    <reaction evidence="15">
        <text>ATP + H2O + cellular proteinSide 1 = ADP + phosphate + cellular proteinSide 2.</text>
        <dbReference type="EC" id="7.4.2.8"/>
    </reaction>
</comment>
<evidence type="ECO:0000256" key="1">
    <source>
        <dbReference type="ARBA" id="ARBA00001947"/>
    </source>
</evidence>
<comment type="caution">
    <text evidence="20">The sequence shown here is derived from an EMBL/GenBank/DDBJ whole genome shotgun (WGS) entry which is preliminary data.</text>
</comment>
<accession>A0A2H0LV42</accession>
<dbReference type="PROSITE" id="PS51196">
    <property type="entry name" value="SECA_MOTOR_DEAD"/>
    <property type="match status" value="1"/>
</dbReference>
<evidence type="ECO:0000256" key="10">
    <source>
        <dbReference type="ARBA" id="ARBA00022840"/>
    </source>
</evidence>
<dbReference type="FunFam" id="3.40.50.300:FF:000246">
    <property type="entry name" value="Preprotein translocase subunit SecA"/>
    <property type="match status" value="1"/>
</dbReference>
<keyword evidence="8 15" id="KW-0547">Nucleotide-binding</keyword>
<comment type="function">
    <text evidence="15">Part of the Sec protein translocase complex. Interacts with the SecYEG preprotein conducting channel. Has a central role in coupling the hydrolysis of ATP to the transfer of proteins into and across the cell membrane, serving as an ATP-driven molecular motor driving the stepwise translocation of polypeptide chains across the membrane.</text>
</comment>
<dbReference type="HAMAP" id="MF_01382">
    <property type="entry name" value="SecA"/>
    <property type="match status" value="1"/>
</dbReference>
<keyword evidence="12 15" id="KW-1278">Translocase</keyword>
<dbReference type="PANTHER" id="PTHR30612">
    <property type="entry name" value="SECA INNER MEMBRANE COMPONENT OF SEC PROTEIN SECRETION SYSTEM"/>
    <property type="match status" value="1"/>
</dbReference>
<dbReference type="GO" id="GO:0005524">
    <property type="term" value="F:ATP binding"/>
    <property type="evidence" value="ECO:0007669"/>
    <property type="project" value="UniProtKB-UniRule"/>
</dbReference>
<keyword evidence="10 15" id="KW-0067">ATP-binding</keyword>
<evidence type="ECO:0000256" key="6">
    <source>
        <dbReference type="ARBA" id="ARBA00022519"/>
    </source>
</evidence>
<dbReference type="InterPro" id="IPR027417">
    <property type="entry name" value="P-loop_NTPase"/>
</dbReference>
<sequence>MFNFITQKILGTQNERALRRIAPLVAAINSYEPRMQELSDSRLRAKTDEFKDKIKRQISSISAEGRLGLGGKNDAAPEEELEREIRKKEQKALDEILPEAFAVVREVGRRTINMRHFDVQLLGGIVLHEGKVAEMVTGEGKTLVATLAAYLNALTGRGVHIVTVNDYLARRDRDWMGPIYEFLGLSVGVIQHDMPPHIRKEQYACDITYGTNNEFGFDYLRDNMVISKNEMVQRDFYYSIVDEVDSILIDEARTPLIISGPTEESTDKYYIIDKIIPKLKGRIILEKDQIDAKYKGVDLSEGYDYIVDEKAHTAHLTDSGEEKACSLLNIDNLHEIETMEYRHHIIQALRAHNLYKSDVDYVIKDGKVIIVDEFTGRLMPGRRWSDGLHQAVEAKEGVKIERENQTLATVTLQNYFRMYQKLSGMTGTAMTEANEFKAIYKLDVVNIPTNKPLIRQNSPDSIYKTEAAKFKAVVEEIAECYEKGRPVLVGTISIDRSEKLSAMLKRKGIAHNVLNAKYHEMEAHIVAQAGRFRAVTIATNMAGRGTDILLGGNPEHMAKNIVGQLLQAQKDIDAEKEYKELFIKYKKQAIDEHKKVVDLGGLYIIGTERHEARRIDNQLRGRSGRQGDPGSSRFYVSLEDDLMRLFGSERIAFIMDKLGLPEDQAIEHPWISRSIETAQRRVEGHNFEIRKQLLEYDNVMNRQREVVYSRRRAVLEGKNLKEELFLMIEELVEAALNVYIKKESSVDPDWASLDDWLKNKFSLNLEKGSLNLEEKNDQELRQFLLDEITGIFNAKEAAFGAEHIQRISQIISLQIIDTKWKDHLYTMDNLRSGISLRAYGQRDPLIEYQNEAFSLFQEMIDSIRDEVIESLFKVEAAPAEKELKGVFTSLRQEFVHPEARKFEKPQAKSTMPSAEINSVNTGSSGFSPPDASGNIASSKVGRNDPCPCGSGKKYKKCCGK</sequence>
<dbReference type="InterPro" id="IPR036266">
    <property type="entry name" value="SecA_Wing/Scaffold_sf"/>
</dbReference>
<keyword evidence="13 15" id="KW-0811">Translocation</keyword>
<keyword evidence="3 15" id="KW-0813">Transport</keyword>
<dbReference type="FunFam" id="3.40.50.300:FF:000113">
    <property type="entry name" value="Preprotein translocase subunit SecA"/>
    <property type="match status" value="1"/>
</dbReference>
<dbReference type="InterPro" id="IPR014018">
    <property type="entry name" value="SecA_motor_DEAD"/>
</dbReference>
<evidence type="ECO:0000256" key="16">
    <source>
        <dbReference type="RuleBase" id="RU003874"/>
    </source>
</evidence>
<dbReference type="GO" id="GO:0017038">
    <property type="term" value="P:protein import"/>
    <property type="evidence" value="ECO:0007669"/>
    <property type="project" value="InterPro"/>
</dbReference>
<evidence type="ECO:0000256" key="11">
    <source>
        <dbReference type="ARBA" id="ARBA00022927"/>
    </source>
</evidence>
<dbReference type="Gene3D" id="3.40.50.300">
    <property type="entry name" value="P-loop containing nucleotide triphosphate hydrolases"/>
    <property type="match status" value="2"/>
</dbReference>
<comment type="cofactor">
    <cofactor evidence="1">
        <name>Zn(2+)</name>
        <dbReference type="ChEBI" id="CHEBI:29105"/>
    </cofactor>
</comment>
<dbReference type="GO" id="GO:0031522">
    <property type="term" value="C:cell envelope Sec protein transport complex"/>
    <property type="evidence" value="ECO:0007669"/>
    <property type="project" value="TreeGrafter"/>
</dbReference>
<dbReference type="InterPro" id="IPR014001">
    <property type="entry name" value="Helicase_ATP-bd"/>
</dbReference>
<dbReference type="SMART" id="SM00957">
    <property type="entry name" value="SecA_DEAD"/>
    <property type="match status" value="1"/>
</dbReference>
<comment type="subunit">
    <text evidence="15">Monomer and homodimer. Part of the essential Sec protein translocation apparatus which comprises SecA, SecYEG and auxiliary proteins SecDF. Other proteins may also be involved.</text>
</comment>
<feature type="binding site" evidence="15">
    <location>
        <begin position="138"/>
        <end position="142"/>
    </location>
    <ligand>
        <name>ATP</name>
        <dbReference type="ChEBI" id="CHEBI:30616"/>
    </ligand>
</feature>
<dbReference type="GO" id="GO:0065002">
    <property type="term" value="P:intracellular protein transmembrane transport"/>
    <property type="evidence" value="ECO:0007669"/>
    <property type="project" value="UniProtKB-UniRule"/>
</dbReference>
<dbReference type="Pfam" id="PF02810">
    <property type="entry name" value="SEC-C"/>
    <property type="match status" value="1"/>
</dbReference>
<dbReference type="GO" id="GO:0005886">
    <property type="term" value="C:plasma membrane"/>
    <property type="evidence" value="ECO:0007669"/>
    <property type="project" value="UniProtKB-SubCell"/>
</dbReference>
<evidence type="ECO:0000256" key="2">
    <source>
        <dbReference type="ARBA" id="ARBA00007650"/>
    </source>
</evidence>
<dbReference type="Proteomes" id="UP000229641">
    <property type="component" value="Unassembled WGS sequence"/>
</dbReference>
<dbReference type="SUPFAM" id="SSF52540">
    <property type="entry name" value="P-loop containing nucleoside triphosphate hydrolases"/>
    <property type="match status" value="2"/>
</dbReference>
<dbReference type="InterPro" id="IPR036670">
    <property type="entry name" value="SecA_X-link_sf"/>
</dbReference>
<dbReference type="InterPro" id="IPR020937">
    <property type="entry name" value="SecA_CS"/>
</dbReference>
<name>A0A2H0LV42_9BACT</name>
<evidence type="ECO:0000256" key="3">
    <source>
        <dbReference type="ARBA" id="ARBA00022448"/>
    </source>
</evidence>
<dbReference type="GO" id="GO:0046872">
    <property type="term" value="F:metal ion binding"/>
    <property type="evidence" value="ECO:0007669"/>
    <property type="project" value="UniProtKB-KW"/>
</dbReference>
<dbReference type="PRINTS" id="PR00906">
    <property type="entry name" value="SECA"/>
</dbReference>
<feature type="compositionally biased region" description="Polar residues" evidence="17">
    <location>
        <begin position="907"/>
        <end position="926"/>
    </location>
</feature>
<evidence type="ECO:0000256" key="8">
    <source>
        <dbReference type="ARBA" id="ARBA00022741"/>
    </source>
</evidence>
<dbReference type="InterPro" id="IPR011116">
    <property type="entry name" value="SecA_Wing/Scaffold"/>
</dbReference>
<evidence type="ECO:0000256" key="15">
    <source>
        <dbReference type="HAMAP-Rule" id="MF_01382"/>
    </source>
</evidence>
<dbReference type="Pfam" id="PF07517">
    <property type="entry name" value="SecA_DEAD"/>
    <property type="match status" value="1"/>
</dbReference>
<dbReference type="PANTHER" id="PTHR30612:SF0">
    <property type="entry name" value="CHLOROPLAST PROTEIN-TRANSPORTING ATPASE"/>
    <property type="match status" value="1"/>
</dbReference>
<feature type="domain" description="Helicase ATP-binding" evidence="18">
    <location>
        <begin position="122"/>
        <end position="280"/>
    </location>
</feature>
<keyword evidence="14 15" id="KW-0472">Membrane</keyword>
<evidence type="ECO:0000256" key="14">
    <source>
        <dbReference type="ARBA" id="ARBA00023136"/>
    </source>
</evidence>
<organism evidence="20 21">
    <name type="scientific">Candidatus Ghiorseimicrobium undicola</name>
    <dbReference type="NCBI Taxonomy" id="1974746"/>
    <lineage>
        <taxon>Bacteria</taxon>
        <taxon>Pseudomonadati</taxon>
        <taxon>Candidatus Omnitrophota</taxon>
        <taxon>Candidatus Ghiorseimicrobium</taxon>
    </lineage>
</organism>
<dbReference type="Pfam" id="PF07516">
    <property type="entry name" value="SecA_SW"/>
    <property type="match status" value="1"/>
</dbReference>
<dbReference type="FunFam" id="3.90.1440.10:FF:000001">
    <property type="entry name" value="Preprotein translocase subunit SecA"/>
    <property type="match status" value="1"/>
</dbReference>
<dbReference type="EMBL" id="PCWA01000113">
    <property type="protein sequence ID" value="PIQ88231.1"/>
    <property type="molecule type" value="Genomic_DNA"/>
</dbReference>
<dbReference type="Pfam" id="PF21090">
    <property type="entry name" value="P-loop_SecA"/>
    <property type="match status" value="1"/>
</dbReference>
<dbReference type="SUPFAM" id="SSF81767">
    <property type="entry name" value="Pre-protein crosslinking domain of SecA"/>
    <property type="match status" value="1"/>
</dbReference>
<keyword evidence="11 15" id="KW-0653">Protein transport</keyword>
<evidence type="ECO:0000313" key="20">
    <source>
        <dbReference type="EMBL" id="PIQ88231.1"/>
    </source>
</evidence>
<evidence type="ECO:0000256" key="12">
    <source>
        <dbReference type="ARBA" id="ARBA00022967"/>
    </source>
</evidence>
<dbReference type="InterPro" id="IPR011115">
    <property type="entry name" value="SecA_DEAD"/>
</dbReference>
<dbReference type="CDD" id="cd17928">
    <property type="entry name" value="DEXDc_SecA"/>
    <property type="match status" value="1"/>
</dbReference>
<keyword evidence="6" id="KW-0997">Cell inner membrane</keyword>
<comment type="similarity">
    <text evidence="2 15 16">Belongs to the SecA family.</text>
</comment>
<dbReference type="GO" id="GO:0043952">
    <property type="term" value="P:protein transport by the Sec complex"/>
    <property type="evidence" value="ECO:0007669"/>
    <property type="project" value="UniProtKB-ARBA"/>
</dbReference>
<keyword evidence="9" id="KW-0862">Zinc</keyword>
<dbReference type="Gene3D" id="3.90.1440.10">
    <property type="entry name" value="SecA, preprotein cross-linking domain"/>
    <property type="match status" value="1"/>
</dbReference>
<dbReference type="NCBIfam" id="TIGR00963">
    <property type="entry name" value="secA"/>
    <property type="match status" value="1"/>
</dbReference>
<dbReference type="GO" id="GO:0006605">
    <property type="term" value="P:protein targeting"/>
    <property type="evidence" value="ECO:0007669"/>
    <property type="project" value="UniProtKB-UniRule"/>
</dbReference>
<feature type="domain" description="SecA family profile" evidence="19">
    <location>
        <begin position="3"/>
        <end position="667"/>
    </location>
</feature>
<evidence type="ECO:0000256" key="17">
    <source>
        <dbReference type="SAM" id="MobiDB-lite"/>
    </source>
</evidence>
<keyword evidence="5 15" id="KW-0963">Cytoplasm</keyword>
<feature type="binding site" evidence="15">
    <location>
        <position position="120"/>
    </location>
    <ligand>
        <name>ATP</name>
        <dbReference type="ChEBI" id="CHEBI:30616"/>
    </ligand>
</feature>
<evidence type="ECO:0000256" key="7">
    <source>
        <dbReference type="ARBA" id="ARBA00022723"/>
    </source>
</evidence>
<dbReference type="InterPro" id="IPR000185">
    <property type="entry name" value="SecA"/>
</dbReference>